<evidence type="ECO:0008006" key="3">
    <source>
        <dbReference type="Google" id="ProtNLM"/>
    </source>
</evidence>
<protein>
    <recommendedName>
        <fullName evidence="3">C2H2-type domain-containing protein</fullName>
    </recommendedName>
</protein>
<sequence length="287" mass="31825">MLSTCFSKAAGLRNLSLALIQCAYGTATGSRVQASPFGFPEKDVINFINSFGLSSSVARDFMLFLTFSNQIIRYTNGRSVSLACATAVANVVYQLSEGENTPGATDVAAISKIFQSESSFSPSSSVKTIRKSPVNKELKGVRPIFAKHNDAKFYPNIMCVICKEWVCSRSRRIHISAHFGYRKYTCSTCDFSHTKEIFVETHIRKCHNRVGSVLQKDDPAVESRIEDACNDSIAMTRDVLRGQYDDEIYASYANMSTDRSQIANKERRSRTQVLSVVSDGSNAQLLQ</sequence>
<proteinExistence type="predicted"/>
<accession>A0ABR1CFE6</accession>
<evidence type="ECO:0000313" key="2">
    <source>
        <dbReference type="Proteomes" id="UP001303046"/>
    </source>
</evidence>
<name>A0ABR1CFE6_NECAM</name>
<keyword evidence="2" id="KW-1185">Reference proteome</keyword>
<reference evidence="1 2" key="1">
    <citation type="submission" date="2023-08" db="EMBL/GenBank/DDBJ databases">
        <title>A Necator americanus chromosomal reference genome.</title>
        <authorList>
            <person name="Ilik V."/>
            <person name="Petrzelkova K.J."/>
            <person name="Pardy F."/>
            <person name="Fuh T."/>
            <person name="Niatou-Singa F.S."/>
            <person name="Gouil Q."/>
            <person name="Baker L."/>
            <person name="Ritchie M.E."/>
            <person name="Jex A.R."/>
            <person name="Gazzola D."/>
            <person name="Li H."/>
            <person name="Toshio Fujiwara R."/>
            <person name="Zhan B."/>
            <person name="Aroian R.V."/>
            <person name="Pafco B."/>
            <person name="Schwarz E.M."/>
        </authorList>
    </citation>
    <scope>NUCLEOTIDE SEQUENCE [LARGE SCALE GENOMIC DNA]</scope>
    <source>
        <strain evidence="1 2">Aroian</strain>
        <tissue evidence="1">Whole animal</tissue>
    </source>
</reference>
<gene>
    <name evidence="1" type="primary">Necator_chrII.g7505</name>
    <name evidence="1" type="ORF">RB195_019711</name>
</gene>
<organism evidence="1 2">
    <name type="scientific">Necator americanus</name>
    <name type="common">Human hookworm</name>
    <dbReference type="NCBI Taxonomy" id="51031"/>
    <lineage>
        <taxon>Eukaryota</taxon>
        <taxon>Metazoa</taxon>
        <taxon>Ecdysozoa</taxon>
        <taxon>Nematoda</taxon>
        <taxon>Chromadorea</taxon>
        <taxon>Rhabditida</taxon>
        <taxon>Rhabditina</taxon>
        <taxon>Rhabditomorpha</taxon>
        <taxon>Strongyloidea</taxon>
        <taxon>Ancylostomatidae</taxon>
        <taxon>Bunostominae</taxon>
        <taxon>Necator</taxon>
    </lineage>
</organism>
<dbReference type="Proteomes" id="UP001303046">
    <property type="component" value="Unassembled WGS sequence"/>
</dbReference>
<comment type="caution">
    <text evidence="1">The sequence shown here is derived from an EMBL/GenBank/DDBJ whole genome shotgun (WGS) entry which is preliminary data.</text>
</comment>
<evidence type="ECO:0000313" key="1">
    <source>
        <dbReference type="EMBL" id="KAK6737181.1"/>
    </source>
</evidence>
<dbReference type="EMBL" id="JAVFWL010000002">
    <property type="protein sequence ID" value="KAK6737181.1"/>
    <property type="molecule type" value="Genomic_DNA"/>
</dbReference>